<dbReference type="SUPFAM" id="SSF54106">
    <property type="entry name" value="LysM domain"/>
    <property type="match status" value="1"/>
</dbReference>
<feature type="non-terminal residue" evidence="2">
    <location>
        <position position="1"/>
    </location>
</feature>
<dbReference type="InterPro" id="IPR018392">
    <property type="entry name" value="LysM"/>
</dbReference>
<dbReference type="Proteomes" id="UP001221142">
    <property type="component" value="Unassembled WGS sequence"/>
</dbReference>
<reference evidence="2" key="1">
    <citation type="submission" date="2023-03" db="EMBL/GenBank/DDBJ databases">
        <title>Massive genome expansion in bonnet fungi (Mycena s.s.) driven by repeated elements and novel gene families across ecological guilds.</title>
        <authorList>
            <consortium name="Lawrence Berkeley National Laboratory"/>
            <person name="Harder C.B."/>
            <person name="Miyauchi S."/>
            <person name="Viragh M."/>
            <person name="Kuo A."/>
            <person name="Thoen E."/>
            <person name="Andreopoulos B."/>
            <person name="Lu D."/>
            <person name="Skrede I."/>
            <person name="Drula E."/>
            <person name="Henrissat B."/>
            <person name="Morin E."/>
            <person name="Kohler A."/>
            <person name="Barry K."/>
            <person name="LaButti K."/>
            <person name="Morin E."/>
            <person name="Salamov A."/>
            <person name="Lipzen A."/>
            <person name="Mereny Z."/>
            <person name="Hegedus B."/>
            <person name="Baldrian P."/>
            <person name="Stursova M."/>
            <person name="Weitz H."/>
            <person name="Taylor A."/>
            <person name="Grigoriev I.V."/>
            <person name="Nagy L.G."/>
            <person name="Martin F."/>
            <person name="Kauserud H."/>
        </authorList>
    </citation>
    <scope>NUCLEOTIDE SEQUENCE</scope>
    <source>
        <strain evidence="2">9284</strain>
    </source>
</reference>
<gene>
    <name evidence="2" type="ORF">FB45DRAFT_741829</name>
</gene>
<dbReference type="PROSITE" id="PS51782">
    <property type="entry name" value="LYSM"/>
    <property type="match status" value="1"/>
</dbReference>
<dbReference type="Pfam" id="PF01476">
    <property type="entry name" value="LysM"/>
    <property type="match status" value="1"/>
</dbReference>
<name>A0AAD7C2Y0_9AGAR</name>
<comment type="caution">
    <text evidence="2">The sequence shown here is derived from an EMBL/GenBank/DDBJ whole genome shotgun (WGS) entry which is preliminary data.</text>
</comment>
<proteinExistence type="predicted"/>
<organism evidence="2 3">
    <name type="scientific">Roridomyces roridus</name>
    <dbReference type="NCBI Taxonomy" id="1738132"/>
    <lineage>
        <taxon>Eukaryota</taxon>
        <taxon>Fungi</taxon>
        <taxon>Dikarya</taxon>
        <taxon>Basidiomycota</taxon>
        <taxon>Agaricomycotina</taxon>
        <taxon>Agaricomycetes</taxon>
        <taxon>Agaricomycetidae</taxon>
        <taxon>Agaricales</taxon>
        <taxon>Marasmiineae</taxon>
        <taxon>Mycenaceae</taxon>
        <taxon>Roridomyces</taxon>
    </lineage>
</organism>
<evidence type="ECO:0000313" key="3">
    <source>
        <dbReference type="Proteomes" id="UP001221142"/>
    </source>
</evidence>
<evidence type="ECO:0000259" key="1">
    <source>
        <dbReference type="PROSITE" id="PS51782"/>
    </source>
</evidence>
<dbReference type="EMBL" id="JARKIF010000006">
    <property type="protein sequence ID" value="KAJ7636429.1"/>
    <property type="molecule type" value="Genomic_DNA"/>
</dbReference>
<accession>A0AAD7C2Y0</accession>
<dbReference type="InterPro" id="IPR036779">
    <property type="entry name" value="LysM_dom_sf"/>
</dbReference>
<dbReference type="Gene3D" id="3.10.350.10">
    <property type="entry name" value="LysM domain"/>
    <property type="match status" value="1"/>
</dbReference>
<keyword evidence="3" id="KW-1185">Reference proteome</keyword>
<dbReference type="AlphaFoldDB" id="A0AAD7C2Y0"/>
<sequence length="76" mass="7954">TDLQIGETLCVSGNSTSPPSGNCTQTYTVVSGDTCSIIESNNGISRATLHSLNPDINHACSSTRALLLLMIPSVKF</sequence>
<feature type="domain" description="LysM" evidence="1">
    <location>
        <begin position="25"/>
        <end position="71"/>
    </location>
</feature>
<protein>
    <recommendedName>
        <fullName evidence="1">LysM domain-containing protein</fullName>
    </recommendedName>
</protein>
<evidence type="ECO:0000313" key="2">
    <source>
        <dbReference type="EMBL" id="KAJ7636429.1"/>
    </source>
</evidence>
<dbReference type="CDD" id="cd00118">
    <property type="entry name" value="LysM"/>
    <property type="match status" value="1"/>
</dbReference>